<proteinExistence type="predicted"/>
<comment type="caution">
    <text evidence="1">The sequence shown here is derived from an EMBL/GenBank/DDBJ whole genome shotgun (WGS) entry which is preliminary data.</text>
</comment>
<evidence type="ECO:0000313" key="2">
    <source>
        <dbReference type="Proteomes" id="UP000295626"/>
    </source>
</evidence>
<accession>A0ABY2DMB4</accession>
<organism evidence="1 2">
    <name type="scientific">Micromonospora fluostatini</name>
    <dbReference type="NCBI Taxonomy" id="1629071"/>
    <lineage>
        <taxon>Bacteria</taxon>
        <taxon>Bacillati</taxon>
        <taxon>Actinomycetota</taxon>
        <taxon>Actinomycetes</taxon>
        <taxon>Micromonosporales</taxon>
        <taxon>Micromonosporaceae</taxon>
        <taxon>Micromonospora</taxon>
    </lineage>
</organism>
<dbReference type="EMBL" id="SMKE01000002">
    <property type="protein sequence ID" value="TDC02682.1"/>
    <property type="molecule type" value="Genomic_DNA"/>
</dbReference>
<gene>
    <name evidence="1" type="ORF">E1091_00325</name>
</gene>
<name>A0ABY2DMB4_9ACTN</name>
<dbReference type="Proteomes" id="UP000295626">
    <property type="component" value="Unassembled WGS sequence"/>
</dbReference>
<reference evidence="1 2" key="1">
    <citation type="submission" date="2019-02" db="EMBL/GenBank/DDBJ databases">
        <title>Draft genome sequences of novel Actinobacteria.</title>
        <authorList>
            <person name="Sahin N."/>
            <person name="Ay H."/>
            <person name="Saygin H."/>
        </authorList>
    </citation>
    <scope>NUCLEOTIDE SEQUENCE [LARGE SCALE GENOMIC DNA]</scope>
    <source>
        <strain evidence="1 2">JCM 30529</strain>
    </source>
</reference>
<protein>
    <submittedName>
        <fullName evidence="1">Uncharacterized protein</fullName>
    </submittedName>
</protein>
<evidence type="ECO:0000313" key="1">
    <source>
        <dbReference type="EMBL" id="TDC02682.1"/>
    </source>
</evidence>
<sequence length="63" mass="6769">MALPYPVSESVKALAEFEYARVIEGTERETPGCVVVHTDNGSFGLAPHELLELGPHTPEFASA</sequence>
<keyword evidence="2" id="KW-1185">Reference proteome</keyword>